<name>A0ABY0L6H9_9FLAO</name>
<comment type="caution">
    <text evidence="1">The sequence shown here is derived from an EMBL/GenBank/DDBJ whole genome shotgun (WGS) entry which is preliminary data.</text>
</comment>
<proteinExistence type="predicted"/>
<dbReference type="Proteomes" id="UP000199307">
    <property type="component" value="Unassembled WGS sequence"/>
</dbReference>
<gene>
    <name evidence="1" type="ORF">SAMN02927916_0444</name>
</gene>
<dbReference type="EMBL" id="FMVC01000001">
    <property type="protein sequence ID" value="SCX82268.1"/>
    <property type="molecule type" value="Genomic_DNA"/>
</dbReference>
<organism evidence="1 2">
    <name type="scientific">Flavobacterium anhuiense</name>
    <dbReference type="NCBI Taxonomy" id="459526"/>
    <lineage>
        <taxon>Bacteria</taxon>
        <taxon>Pseudomonadati</taxon>
        <taxon>Bacteroidota</taxon>
        <taxon>Flavobacteriia</taxon>
        <taxon>Flavobacteriales</taxon>
        <taxon>Flavobacteriaceae</taxon>
        <taxon>Flavobacterium</taxon>
    </lineage>
</organism>
<keyword evidence="2" id="KW-1185">Reference proteome</keyword>
<evidence type="ECO:0000313" key="1">
    <source>
        <dbReference type="EMBL" id="SCX82268.1"/>
    </source>
</evidence>
<protein>
    <submittedName>
        <fullName evidence="1">Uncharacterized protein</fullName>
    </submittedName>
</protein>
<evidence type="ECO:0000313" key="2">
    <source>
        <dbReference type="Proteomes" id="UP000199307"/>
    </source>
</evidence>
<reference evidence="1 2" key="1">
    <citation type="submission" date="2016-10" db="EMBL/GenBank/DDBJ databases">
        <authorList>
            <person name="Varghese N."/>
            <person name="Submissions S."/>
        </authorList>
    </citation>
    <scope>NUCLEOTIDE SEQUENCE [LARGE SCALE GENOMIC DNA]</scope>
    <source>
        <strain evidence="1 2">CGMCC 1.6859</strain>
    </source>
</reference>
<accession>A0ABY0L6H9</accession>
<sequence>MATKRAYSLTITKIVSFTFGNSKLGCTFASSHNTSYFFLLLFSFYLKIEFDYFLNSTNSIE</sequence>